<proteinExistence type="predicted"/>
<dbReference type="EMBL" id="KT270441">
    <property type="protein sequence ID" value="AKY02775.1"/>
    <property type="molecule type" value="Genomic_DNA"/>
</dbReference>
<sequence length="269" mass="29222">MAAECFRVSVNAMTTTTRKTTKKAQPPKGDVRSETLAQFNRELIEYGGYDPDFDGLVEKLYATREAIRQLAGARKNLFEHIKGYHRGVDVAVPGTEYVVRQTAPGEATTYRAVSSAAAKKADPAAWRRAQVLTGFVQVKAPAAVAAAVPVEDVPALCHLDKGVGLTEAVAAYKDAPAWARLKELRAVEQETLGRLEKLAAEFGWDGDLKVFADGWSVQLKRVQYSSDALAVVDPELFDRLAEVKLRQASPRVYVGKPGDTDGAEDADAD</sequence>
<evidence type="ECO:0000313" key="1">
    <source>
        <dbReference type="EMBL" id="AKY02775.1"/>
    </source>
</evidence>
<keyword evidence="2" id="KW-1185">Reference proteome</keyword>
<dbReference type="GeneID" id="26641303"/>
<evidence type="ECO:0000313" key="2">
    <source>
        <dbReference type="Proteomes" id="UP000201833"/>
    </source>
</evidence>
<name>A0A0K1Y6P0_9CAUD</name>
<dbReference type="Proteomes" id="UP000201833">
    <property type="component" value="Segment"/>
</dbReference>
<protein>
    <submittedName>
        <fullName evidence="1">Uncharacterized protein</fullName>
    </submittedName>
</protein>
<accession>A0A0K1Y6P0</accession>
<dbReference type="KEGG" id="vg:26641303"/>
<gene>
    <name evidence="1" type="ORF">SEA_BROWNCNA_62</name>
</gene>
<dbReference type="RefSeq" id="YP_009214979.1">
    <property type="nucleotide sequence ID" value="NC_028968.1"/>
</dbReference>
<organism evidence="1 2">
    <name type="scientific">Mycobacterium phage BrownCNA</name>
    <dbReference type="NCBI Taxonomy" id="1698252"/>
    <lineage>
        <taxon>Viruses</taxon>
        <taxon>Duplodnaviria</taxon>
        <taxon>Heunggongvirae</taxon>
        <taxon>Uroviricota</taxon>
        <taxon>Caudoviricetes</taxon>
        <taxon>Bclasvirinae</taxon>
        <taxon>Coopervirus</taxon>
        <taxon>Coopervirus brownCNA</taxon>
    </lineage>
</organism>
<dbReference type="OrthoDB" id="11072at10239"/>
<reference evidence="2" key="1">
    <citation type="submission" date="2015-07" db="EMBL/GenBank/DDBJ databases">
        <authorList>
            <person name="Peister A."/>
            <person name="Blumer L.S."/>
            <person name="Brown G.E."/>
            <person name="Attia A.B."/>
            <person name="Bradley K.A."/>
            <person name="Cerda N.J."/>
            <person name="Comeaux R.M."/>
            <person name="Delaney R."/>
            <person name="Fowler D.R."/>
            <person name="Garner J.A."/>
            <person name="McGary K.L."/>
            <person name="Moore J.H."/>
            <person name="Morris L.K."/>
            <person name="Powell E.M."/>
            <person name="Williams C.L."/>
            <person name="Williams R.L."/>
            <person name="Wilson J.B."/>
            <person name="Witherspoon E.J."/>
            <person name="Bolles M.R."/>
            <person name="Garrick M."/>
            <person name="Lowe A.R."/>
            <person name="Delesalle V.A."/>
            <person name="Bradley K.W."/>
            <person name="Asai D.J."/>
            <person name="Bowman C.A."/>
            <person name="Russell D.A."/>
            <person name="Pope W.H."/>
            <person name="Jacobs-Sera D."/>
            <person name="Hendrix R.W."/>
            <person name="Hatfull G.F."/>
        </authorList>
    </citation>
    <scope>NUCLEOTIDE SEQUENCE [LARGE SCALE GENOMIC DNA]</scope>
</reference>